<dbReference type="EMBL" id="QPJO01000001">
    <property type="protein sequence ID" value="RCW93589.1"/>
    <property type="molecule type" value="Genomic_DNA"/>
</dbReference>
<organism evidence="1 2">
    <name type="scientific">Winogradskyella arenosi</name>
    <dbReference type="NCBI Taxonomy" id="533325"/>
    <lineage>
        <taxon>Bacteria</taxon>
        <taxon>Pseudomonadati</taxon>
        <taxon>Bacteroidota</taxon>
        <taxon>Flavobacteriia</taxon>
        <taxon>Flavobacteriales</taxon>
        <taxon>Flavobacteriaceae</taxon>
        <taxon>Winogradskyella</taxon>
    </lineage>
</organism>
<accession>A0A368ZII1</accession>
<comment type="caution">
    <text evidence="1">The sequence shown here is derived from an EMBL/GenBank/DDBJ whole genome shotgun (WGS) entry which is preliminary data.</text>
</comment>
<evidence type="ECO:0000313" key="2">
    <source>
        <dbReference type="Proteomes" id="UP000253436"/>
    </source>
</evidence>
<proteinExistence type="predicted"/>
<dbReference type="Proteomes" id="UP000253436">
    <property type="component" value="Unassembled WGS sequence"/>
</dbReference>
<gene>
    <name evidence="1" type="ORF">DFQ08_101384</name>
</gene>
<dbReference type="RefSeq" id="WP_114308102.1">
    <property type="nucleotide sequence ID" value="NZ_QPJO01000001.1"/>
</dbReference>
<sequence length="466" mass="52518">MKTLVVLFVTLFALHAPPNLEVVNSIHLADHYKIEGTFSGNTEGENSFHLIIAKNTDTKNFEIIPYLYQEEEIIKVKAVIFEKLPSVLSFHNNDDILSLVTQSKVGRDEMINVVDLNLSSGASSISEAIETDDFKTLIRKKDKNLMVFSDKEEVKIIDVKGAETINTITVKADASSTDFLKALSNSNLDAINNDEFVANGSISTFRAYSDGTSVLITEENTKEALTNVVKIPLDGDSEQTAKTLVFGGEKPDLKIKKSTSYVNNDKLYQLQLGKEVAVLDVFGIDSDFKSSTDLMNVKPSLSADNFESTKAFVKQASKKVNEPTVTINATKDNKLKVRFDFVNKNTYNYRYDWWWHHHWQMQQMQLMMQQNMRHSVPSFGPAAVSDYYFVGENKSYFEITIDASGGVVDGASSETLYQEIDKKAYIKTLEENKKLKHTSTVFTKTTFRYLAYNKKTDAFTFVNKAL</sequence>
<keyword evidence="2" id="KW-1185">Reference proteome</keyword>
<name>A0A368ZII1_9FLAO</name>
<dbReference type="AlphaFoldDB" id="A0A368ZII1"/>
<dbReference type="OrthoDB" id="1184750at2"/>
<reference evidence="1 2" key="1">
    <citation type="submission" date="2018-07" db="EMBL/GenBank/DDBJ databases">
        <title>Genomic Encyclopedia of Type Strains, Phase III (KMG-III): the genomes of soil and plant-associated and newly described type strains.</title>
        <authorList>
            <person name="Whitman W."/>
        </authorList>
    </citation>
    <scope>NUCLEOTIDE SEQUENCE [LARGE SCALE GENOMIC DNA]</scope>
    <source>
        <strain evidence="1 2">CECT 7958</strain>
    </source>
</reference>
<evidence type="ECO:0000313" key="1">
    <source>
        <dbReference type="EMBL" id="RCW93589.1"/>
    </source>
</evidence>
<protein>
    <submittedName>
        <fullName evidence="1">Uncharacterized protein</fullName>
    </submittedName>
</protein>